<dbReference type="GeneID" id="108899225"/>
<dbReference type="RefSeq" id="XP_050928209.1">
    <property type="nucleotide sequence ID" value="XM_051072252.1"/>
</dbReference>
<evidence type="ECO:0000259" key="7">
    <source>
        <dbReference type="PROSITE" id="PS50835"/>
    </source>
</evidence>
<evidence type="ECO:0000313" key="14">
    <source>
        <dbReference type="RefSeq" id="XP_050928209.1"/>
    </source>
</evidence>
<dbReference type="InterPro" id="IPR003599">
    <property type="entry name" value="Ig_sub"/>
</dbReference>
<dbReference type="InterPro" id="IPR036179">
    <property type="entry name" value="Ig-like_dom_sf"/>
</dbReference>
<name>A0AAJ8B9H9_LATCA</name>
<evidence type="ECO:0000313" key="10">
    <source>
        <dbReference type="RefSeq" id="XP_050928205.1"/>
    </source>
</evidence>
<sequence length="891" mass="99075">MEAVFGLLLMLLRVSHGVETSCDGRQDGAQCYGALGGTVVLQLMDSASEIFRYEWSKNNKTAILQGGKNKKLINQIEKRSSFSDGTFRINSLSRTDSGEYTLQTYDSSGQRSEQRTLQLFIQGVEAYCDGRQDGAQCYGALGGTVVLQLMDSTSEIFRYEWKKNKIITILRGKKNNIVFNVIDDRSFFTPSDGTFRINNLSRTDSGEYTLQTYDSSGQRSEQRTLQLFIQAPVSSVLLVSECLSQGWTRVSCSSEGGDSPQYSWTLDGHTLTDAELLSGNHETNNIILKQDVSGRLVCSVRNHISSVSREENISTCKGVETSCDGRQDGAQCYGALGGTVVLQLMDSTSEIFRYEWSKNNKTAILQGGKNKKLINQIENRSSFSDGTFRINNLSRNDSGEYTLQTYDSSGQRSEQRTLQLFIQGVEAYCDGRQDGAQCYGALGGTVVLQLMDSASEIFKYEWKKNKTTTIFWGKKTIVTNNIANRSLFTPSDGTFRINNLSRTDSGEYTLQTYDSSGQRSEQRTLQLFIQGVETYCDGRQDGAQCYGALGGTVVLQLMDSASEIFRYEWKKNNKTAILQGGKNKKLINQIENRSSFSDGTFRINNLSRNNSGEYTLQTYDSNGKKSEPQTLQLFIQAPVSSVLLVSECLSQGWTRVSCSSEGGDSPQYSWTLDGHTLTDAELLSGNHETNNIILKQDVSGRLVCSVRNHVSSVSREERISCIFINCTLSNGTHISQWVSAATNTLCIELTTAPTTETSTVGKETVNTVTITNVTSSNQTVTSSISDDPWYFRKNNVVAIAGVLLALVILVLVGVAVICSQKKQKNDKPKEETDEQELTYADVRFMQRQGQQVQKRAEVEVEYGQVKFPQRPRQSVERAGDDCLYAQVHKDR</sequence>
<dbReference type="PROSITE" id="PS50835">
    <property type="entry name" value="IG_LIKE"/>
    <property type="match status" value="2"/>
</dbReference>
<dbReference type="RefSeq" id="XP_050928206.1">
    <property type="nucleotide sequence ID" value="XM_051072249.1"/>
</dbReference>
<gene>
    <name evidence="9 10 11 12 13 14 15 16" type="primary">LOC108899225</name>
</gene>
<dbReference type="InterPro" id="IPR015631">
    <property type="entry name" value="CD2/SLAM_rcpt"/>
</dbReference>
<organism evidence="8 11">
    <name type="scientific">Lates calcarifer</name>
    <name type="common">Barramundi</name>
    <name type="synonym">Holocentrus calcarifer</name>
    <dbReference type="NCBI Taxonomy" id="8187"/>
    <lineage>
        <taxon>Eukaryota</taxon>
        <taxon>Metazoa</taxon>
        <taxon>Chordata</taxon>
        <taxon>Craniata</taxon>
        <taxon>Vertebrata</taxon>
        <taxon>Euteleostomi</taxon>
        <taxon>Actinopterygii</taxon>
        <taxon>Neopterygii</taxon>
        <taxon>Teleostei</taxon>
        <taxon>Neoteleostei</taxon>
        <taxon>Acanthomorphata</taxon>
        <taxon>Carangaria</taxon>
        <taxon>Carangaria incertae sedis</taxon>
        <taxon>Centropomidae</taxon>
        <taxon>Lates</taxon>
    </lineage>
</organism>
<feature type="domain" description="Ig-like" evidence="7">
    <location>
        <begin position="638"/>
        <end position="720"/>
    </location>
</feature>
<dbReference type="RefSeq" id="XP_050928210.1">
    <property type="nucleotide sequence ID" value="XM_051072253.1"/>
</dbReference>
<reference evidence="9 10" key="1">
    <citation type="submission" date="2025-04" db="UniProtKB">
        <authorList>
            <consortium name="RefSeq"/>
        </authorList>
    </citation>
    <scope>IDENTIFICATION</scope>
    <source>
        <tissue evidence="9 10">Brain</tissue>
    </source>
</reference>
<dbReference type="CDD" id="cd00096">
    <property type="entry name" value="Ig"/>
    <property type="match status" value="2"/>
</dbReference>
<evidence type="ECO:0000256" key="1">
    <source>
        <dbReference type="ARBA" id="ARBA00004370"/>
    </source>
</evidence>
<dbReference type="RefSeq" id="XP_050928208.1">
    <property type="nucleotide sequence ID" value="XM_051072251.1"/>
</dbReference>
<evidence type="ECO:0000313" key="12">
    <source>
        <dbReference type="RefSeq" id="XP_050928207.1"/>
    </source>
</evidence>
<dbReference type="Gene3D" id="2.60.40.10">
    <property type="entry name" value="Immunoglobulins"/>
    <property type="match status" value="7"/>
</dbReference>
<dbReference type="KEGG" id="lcf:108899225"/>
<dbReference type="SUPFAM" id="SSF48726">
    <property type="entry name" value="Immunoglobulin"/>
    <property type="match status" value="5"/>
</dbReference>
<evidence type="ECO:0000256" key="5">
    <source>
        <dbReference type="SAM" id="Phobius"/>
    </source>
</evidence>
<keyword evidence="3 5" id="KW-0472">Membrane</keyword>
<dbReference type="PANTHER" id="PTHR12080">
    <property type="entry name" value="SIGNALING LYMPHOCYTIC ACTIVATION MOLECULE"/>
    <property type="match status" value="1"/>
</dbReference>
<dbReference type="AlphaFoldDB" id="A0AAJ8B9H9"/>
<dbReference type="RefSeq" id="XP_050928207.1">
    <property type="nucleotide sequence ID" value="XM_051072250.1"/>
</dbReference>
<evidence type="ECO:0000313" key="8">
    <source>
        <dbReference type="Proteomes" id="UP000694890"/>
    </source>
</evidence>
<protein>
    <submittedName>
        <fullName evidence="9">Hemicentin-2 isoform X1</fullName>
    </submittedName>
    <submittedName>
        <fullName evidence="10">Hemicentin-2 isoform X2</fullName>
    </submittedName>
    <submittedName>
        <fullName evidence="11 12">Hemicentin-2 isoform X3</fullName>
    </submittedName>
</protein>
<dbReference type="RefSeq" id="XP_050928204.1">
    <property type="nucleotide sequence ID" value="XM_051072247.1"/>
</dbReference>
<dbReference type="SMART" id="SM00409">
    <property type="entry name" value="IG"/>
    <property type="match status" value="5"/>
</dbReference>
<dbReference type="RefSeq" id="XP_050928211.1">
    <property type="nucleotide sequence ID" value="XM_051072254.1"/>
</dbReference>
<dbReference type="Proteomes" id="UP000694890">
    <property type="component" value="Linkage group LG8"/>
</dbReference>
<dbReference type="InterPro" id="IPR007110">
    <property type="entry name" value="Ig-like_dom"/>
</dbReference>
<feature type="chain" id="PRO_5044709844" evidence="6">
    <location>
        <begin position="18"/>
        <end position="891"/>
    </location>
</feature>
<evidence type="ECO:0000313" key="13">
    <source>
        <dbReference type="RefSeq" id="XP_050928208.1"/>
    </source>
</evidence>
<dbReference type="InterPro" id="IPR013783">
    <property type="entry name" value="Ig-like_fold"/>
</dbReference>
<evidence type="ECO:0000313" key="9">
    <source>
        <dbReference type="RefSeq" id="XP_050928204.1"/>
    </source>
</evidence>
<comment type="subcellular location">
    <subcellularLocation>
        <location evidence="1">Membrane</location>
    </subcellularLocation>
</comment>
<dbReference type="GO" id="GO:0016020">
    <property type="term" value="C:membrane"/>
    <property type="evidence" value="ECO:0007669"/>
    <property type="project" value="UniProtKB-SubCell"/>
</dbReference>
<evidence type="ECO:0000313" key="16">
    <source>
        <dbReference type="RefSeq" id="XP_050928211.1"/>
    </source>
</evidence>
<dbReference type="RefSeq" id="XP_050928205.1">
    <property type="nucleotide sequence ID" value="XM_051072248.1"/>
</dbReference>
<evidence type="ECO:0000256" key="3">
    <source>
        <dbReference type="ARBA" id="ARBA00023136"/>
    </source>
</evidence>
<evidence type="ECO:0000256" key="2">
    <source>
        <dbReference type="ARBA" id="ARBA00022729"/>
    </source>
</evidence>
<evidence type="ECO:0000313" key="15">
    <source>
        <dbReference type="RefSeq" id="XP_050928210.1"/>
    </source>
</evidence>
<feature type="domain" description="Ig-like" evidence="7">
    <location>
        <begin position="232"/>
        <end position="314"/>
    </location>
</feature>
<feature type="transmembrane region" description="Helical" evidence="5">
    <location>
        <begin position="796"/>
        <end position="818"/>
    </location>
</feature>
<evidence type="ECO:0000313" key="11">
    <source>
        <dbReference type="RefSeq" id="XP_050928206.1"/>
    </source>
</evidence>
<feature type="signal peptide" evidence="6">
    <location>
        <begin position="1"/>
        <end position="17"/>
    </location>
</feature>
<keyword evidence="5" id="KW-0812">Transmembrane</keyword>
<evidence type="ECO:0000256" key="6">
    <source>
        <dbReference type="SAM" id="SignalP"/>
    </source>
</evidence>
<accession>A0AAJ8B9H9</accession>
<proteinExistence type="predicted"/>
<dbReference type="PANTHER" id="PTHR12080:SF111">
    <property type="entry name" value="IMMUNOGLOBULIN V-SET DOMAIN-CONTAINING PROTEIN"/>
    <property type="match status" value="1"/>
</dbReference>
<evidence type="ECO:0000256" key="4">
    <source>
        <dbReference type="ARBA" id="ARBA00023180"/>
    </source>
</evidence>
<keyword evidence="4" id="KW-0325">Glycoprotein</keyword>
<keyword evidence="5" id="KW-1133">Transmembrane helix</keyword>
<keyword evidence="2 6" id="KW-0732">Signal</keyword>